<dbReference type="GO" id="GO:0004640">
    <property type="term" value="F:phosphoribosylanthranilate isomerase activity"/>
    <property type="evidence" value="ECO:0007669"/>
    <property type="project" value="UniProtKB-EC"/>
</dbReference>
<evidence type="ECO:0000256" key="6">
    <source>
        <dbReference type="ARBA" id="ARBA00023141"/>
    </source>
</evidence>
<keyword evidence="6" id="KW-0057">Aromatic amino acid biosynthesis</keyword>
<sequence length="247" mass="26511">MCKVCGVRDAEAAITAAMEGADFIGLIFAPSKRQVSVDEATKIVRAVREAKPRLTDWSLPRFPQRTAPTEAKDEARETRLWLEGWSALLRRASAQGGPLIVGVFVDASIEEMNATAEAVGLDLIQLHGQSEGWEVASKLVRPAVRVVHMDSQLNADEVCAEMRGGPPVAILLDSKGGGTGKTFDWAIGAEVQQRTPFILAGGLTPDNVAAAVQQVRPWCVDVSSGVETDGQKDHAKIRAYIRNAKAA</sequence>
<evidence type="ECO:0000313" key="9">
    <source>
        <dbReference type="EMBL" id="CAE0584468.1"/>
    </source>
</evidence>
<reference evidence="9" key="1">
    <citation type="submission" date="2021-01" db="EMBL/GenBank/DDBJ databases">
        <authorList>
            <person name="Corre E."/>
            <person name="Pelletier E."/>
            <person name="Niang G."/>
            <person name="Scheremetjew M."/>
            <person name="Finn R."/>
            <person name="Kale V."/>
            <person name="Holt S."/>
            <person name="Cochrane G."/>
            <person name="Meng A."/>
            <person name="Brown T."/>
            <person name="Cohen L."/>
        </authorList>
    </citation>
    <scope>NUCLEOTIDE SEQUENCE</scope>
    <source>
        <strain evidence="9">SPMC142</strain>
    </source>
</reference>
<keyword evidence="7" id="KW-0413">Isomerase</keyword>
<evidence type="ECO:0000256" key="5">
    <source>
        <dbReference type="ARBA" id="ARBA00022822"/>
    </source>
</evidence>
<dbReference type="SUPFAM" id="SSF51366">
    <property type="entry name" value="Ribulose-phoshate binding barrel"/>
    <property type="match status" value="1"/>
</dbReference>
<evidence type="ECO:0000259" key="8">
    <source>
        <dbReference type="Pfam" id="PF00697"/>
    </source>
</evidence>
<feature type="domain" description="N-(5'phosphoribosyl) anthranilate isomerase (PRAI)" evidence="8">
    <location>
        <begin position="94"/>
        <end position="242"/>
    </location>
</feature>
<dbReference type="GO" id="GO:0000162">
    <property type="term" value="P:L-tryptophan biosynthetic process"/>
    <property type="evidence" value="ECO:0007669"/>
    <property type="project" value="UniProtKB-UniPathway"/>
</dbReference>
<dbReference type="InterPro" id="IPR013785">
    <property type="entry name" value="Aldolase_TIM"/>
</dbReference>
<keyword evidence="4" id="KW-0028">Amino-acid biosynthesis</keyword>
<evidence type="ECO:0000256" key="3">
    <source>
        <dbReference type="ARBA" id="ARBA00012572"/>
    </source>
</evidence>
<organism evidence="9">
    <name type="scientific">Strombidinopsis acuminata</name>
    <dbReference type="NCBI Taxonomy" id="141414"/>
    <lineage>
        <taxon>Eukaryota</taxon>
        <taxon>Sar</taxon>
        <taxon>Alveolata</taxon>
        <taxon>Ciliophora</taxon>
        <taxon>Intramacronucleata</taxon>
        <taxon>Spirotrichea</taxon>
        <taxon>Choreotrichia</taxon>
        <taxon>Choreotrichida</taxon>
        <taxon>Strombidinopsidae</taxon>
        <taxon>Strombidinopsis</taxon>
    </lineage>
</organism>
<dbReference type="InterPro" id="IPR001240">
    <property type="entry name" value="PRAI_dom"/>
</dbReference>
<dbReference type="CDD" id="cd00405">
    <property type="entry name" value="PRAI"/>
    <property type="match status" value="1"/>
</dbReference>
<dbReference type="AlphaFoldDB" id="A0A7S3TI01"/>
<dbReference type="HAMAP" id="MF_00135">
    <property type="entry name" value="PRAI"/>
    <property type="match status" value="1"/>
</dbReference>
<dbReference type="EMBL" id="HBIQ01082465">
    <property type="protein sequence ID" value="CAE0584468.1"/>
    <property type="molecule type" value="Transcribed_RNA"/>
</dbReference>
<dbReference type="UniPathway" id="UPA00035">
    <property type="reaction ID" value="UER00042"/>
</dbReference>
<evidence type="ECO:0000256" key="1">
    <source>
        <dbReference type="ARBA" id="ARBA00004664"/>
    </source>
</evidence>
<dbReference type="Gene3D" id="3.20.20.70">
    <property type="entry name" value="Aldolase class I"/>
    <property type="match status" value="1"/>
</dbReference>
<comment type="pathway">
    <text evidence="1">Amino-acid biosynthesis; L-tryptophan biosynthesis; L-tryptophan from chorismate: step 3/5.</text>
</comment>
<evidence type="ECO:0000256" key="7">
    <source>
        <dbReference type="ARBA" id="ARBA00023235"/>
    </source>
</evidence>
<gene>
    <name evidence="9" type="ORF">SACU0126_LOCUS26337</name>
</gene>
<dbReference type="InterPro" id="IPR011060">
    <property type="entry name" value="RibuloseP-bd_barrel"/>
</dbReference>
<dbReference type="EC" id="5.3.1.24" evidence="3"/>
<dbReference type="InterPro" id="IPR044643">
    <property type="entry name" value="TrpF_fam"/>
</dbReference>
<evidence type="ECO:0000256" key="4">
    <source>
        <dbReference type="ARBA" id="ARBA00022605"/>
    </source>
</evidence>
<dbReference type="PANTHER" id="PTHR42894:SF1">
    <property type="entry name" value="N-(5'-PHOSPHORIBOSYL)ANTHRANILATE ISOMERASE"/>
    <property type="match status" value="1"/>
</dbReference>
<proteinExistence type="inferred from homology"/>
<protein>
    <recommendedName>
        <fullName evidence="3">phosphoribosylanthranilate isomerase</fullName>
        <ecNumber evidence="3">5.3.1.24</ecNumber>
    </recommendedName>
</protein>
<dbReference type="Pfam" id="PF00697">
    <property type="entry name" value="PRAI"/>
    <property type="match status" value="1"/>
</dbReference>
<dbReference type="PANTHER" id="PTHR42894">
    <property type="entry name" value="N-(5'-PHOSPHORIBOSYL)ANTHRANILATE ISOMERASE"/>
    <property type="match status" value="1"/>
</dbReference>
<comment type="similarity">
    <text evidence="2">Belongs to the TrpF family.</text>
</comment>
<evidence type="ECO:0000256" key="2">
    <source>
        <dbReference type="ARBA" id="ARBA00007571"/>
    </source>
</evidence>
<name>A0A7S3TI01_9SPIT</name>
<keyword evidence="5" id="KW-0822">Tryptophan biosynthesis</keyword>
<accession>A0A7S3TI01</accession>